<protein>
    <recommendedName>
        <fullName evidence="4">Ankyrin repeat domain-containing protein</fullName>
    </recommendedName>
</protein>
<dbReference type="GO" id="GO:0046513">
    <property type="term" value="P:ceramide biosynthetic process"/>
    <property type="evidence" value="ECO:0007669"/>
    <property type="project" value="TreeGrafter"/>
</dbReference>
<name>A0A150G6E0_GONPE</name>
<dbReference type="EMBL" id="LSYV01000056">
    <property type="protein sequence ID" value="KXZ45384.1"/>
    <property type="molecule type" value="Genomic_DNA"/>
</dbReference>
<dbReference type="InterPro" id="IPR002110">
    <property type="entry name" value="Ankyrin_rpt"/>
</dbReference>
<evidence type="ECO:0000313" key="2">
    <source>
        <dbReference type="EMBL" id="KXZ45384.1"/>
    </source>
</evidence>
<comment type="caution">
    <text evidence="2">The sequence shown here is derived from an EMBL/GenBank/DDBJ whole genome shotgun (WGS) entry which is preliminary data.</text>
</comment>
<dbReference type="GO" id="GO:0005783">
    <property type="term" value="C:endoplasmic reticulum"/>
    <property type="evidence" value="ECO:0007669"/>
    <property type="project" value="TreeGrafter"/>
</dbReference>
<evidence type="ECO:0008006" key="4">
    <source>
        <dbReference type="Google" id="ProtNLM"/>
    </source>
</evidence>
<dbReference type="GO" id="GO:0030149">
    <property type="term" value="P:sphingolipid catabolic process"/>
    <property type="evidence" value="ECO:0007669"/>
    <property type="project" value="TreeGrafter"/>
</dbReference>
<dbReference type="PANTHER" id="PTHR12393:SF6">
    <property type="entry name" value="SPHINGOMYELIN PHOSPHODIESTERASE 2"/>
    <property type="match status" value="1"/>
</dbReference>
<evidence type="ECO:0000313" key="3">
    <source>
        <dbReference type="Proteomes" id="UP000075714"/>
    </source>
</evidence>
<dbReference type="PANTHER" id="PTHR12393">
    <property type="entry name" value="SPHINGOMYELIN PHOSPHODIESTERASE RELATED"/>
    <property type="match status" value="1"/>
</dbReference>
<feature type="region of interest" description="Disordered" evidence="1">
    <location>
        <begin position="460"/>
        <end position="491"/>
    </location>
</feature>
<evidence type="ECO:0000256" key="1">
    <source>
        <dbReference type="SAM" id="MobiDB-lite"/>
    </source>
</evidence>
<accession>A0A150G6E0</accession>
<feature type="compositionally biased region" description="Gly residues" evidence="1">
    <location>
        <begin position="463"/>
        <end position="491"/>
    </location>
</feature>
<dbReference type="AlphaFoldDB" id="A0A150G6E0"/>
<dbReference type="SUPFAM" id="SSF48403">
    <property type="entry name" value="Ankyrin repeat"/>
    <property type="match status" value="1"/>
</dbReference>
<dbReference type="Gene3D" id="1.25.40.20">
    <property type="entry name" value="Ankyrin repeat-containing domain"/>
    <property type="match status" value="2"/>
</dbReference>
<dbReference type="Proteomes" id="UP000075714">
    <property type="component" value="Unassembled WGS sequence"/>
</dbReference>
<dbReference type="OrthoDB" id="498371at2759"/>
<reference evidence="3" key="1">
    <citation type="journal article" date="2016" name="Nat. Commun.">
        <title>The Gonium pectorale genome demonstrates co-option of cell cycle regulation during the evolution of multicellularity.</title>
        <authorList>
            <person name="Hanschen E.R."/>
            <person name="Marriage T.N."/>
            <person name="Ferris P.J."/>
            <person name="Hamaji T."/>
            <person name="Toyoda A."/>
            <person name="Fujiyama A."/>
            <person name="Neme R."/>
            <person name="Noguchi H."/>
            <person name="Minakuchi Y."/>
            <person name="Suzuki M."/>
            <person name="Kawai-Toyooka H."/>
            <person name="Smith D.R."/>
            <person name="Sparks H."/>
            <person name="Anderson J."/>
            <person name="Bakaric R."/>
            <person name="Luria V."/>
            <person name="Karger A."/>
            <person name="Kirschner M.W."/>
            <person name="Durand P.M."/>
            <person name="Michod R.E."/>
            <person name="Nozaki H."/>
            <person name="Olson B.J."/>
        </authorList>
    </citation>
    <scope>NUCLEOTIDE SEQUENCE [LARGE SCALE GENOMIC DNA]</scope>
    <source>
        <strain evidence="3">NIES-2863</strain>
    </source>
</reference>
<sequence length="491" mass="51750">MQGAPKQLDTDLVACASSQVFPKLLPELTEDIVRWMGPNEVPFFRLVNKAAAAQFSGPQRTTVRLSRPVPPNAFAAQWLAPGATRGMTLERRRQLLCLTAASGMVTNLEVAMQAAGCLPTYEVFQAAASAGKLEPCQWLWQQGCPTKKNKFYQGSGILAAAAGGGHRHVCEWLLTLGLTWGSGGAAEAARGGHVGLMEWLWQVQPQLNTHEDVVRGAAYGCDLATLQRFRTPDWAAKVEWLEAQGCPKLLEVADAAAVCPDAASRLAWLRGRGYPLGTGTVEQAAKAGNLTAVQYLLSEAGEEEDPTIECGATSSATEEGHLELLKVLHAAGWCLDTIHSTLTAARYGHLHVLAWLVEHVYNGWSDNAITSAVESGCEEALEWLVARGCPMKNDGSPFMAACFNGDLAMARLLRQLGAPWGPAGVVVSLAARIYPVPMLRWLLEEGCPVGDYEAALAEAGQRDSGGGGGAGAAGGAPDGAAGGRGGGSGGR</sequence>
<dbReference type="GO" id="GO:0016020">
    <property type="term" value="C:membrane"/>
    <property type="evidence" value="ECO:0007669"/>
    <property type="project" value="TreeGrafter"/>
</dbReference>
<organism evidence="2 3">
    <name type="scientific">Gonium pectorale</name>
    <name type="common">Green alga</name>
    <dbReference type="NCBI Taxonomy" id="33097"/>
    <lineage>
        <taxon>Eukaryota</taxon>
        <taxon>Viridiplantae</taxon>
        <taxon>Chlorophyta</taxon>
        <taxon>core chlorophytes</taxon>
        <taxon>Chlorophyceae</taxon>
        <taxon>CS clade</taxon>
        <taxon>Chlamydomonadales</taxon>
        <taxon>Volvocaceae</taxon>
        <taxon>Gonium</taxon>
    </lineage>
</organism>
<proteinExistence type="predicted"/>
<keyword evidence="3" id="KW-1185">Reference proteome</keyword>
<dbReference type="InterPro" id="IPR036770">
    <property type="entry name" value="Ankyrin_rpt-contain_sf"/>
</dbReference>
<dbReference type="Pfam" id="PF12796">
    <property type="entry name" value="Ank_2"/>
    <property type="match status" value="1"/>
</dbReference>
<gene>
    <name evidence="2" type="ORF">GPECTOR_55g290</name>
</gene>
<dbReference type="GO" id="GO:0071944">
    <property type="term" value="C:cell periphery"/>
    <property type="evidence" value="ECO:0007669"/>
    <property type="project" value="TreeGrafter"/>
</dbReference>
<dbReference type="GO" id="GO:0004620">
    <property type="term" value="F:phospholipase activity"/>
    <property type="evidence" value="ECO:0007669"/>
    <property type="project" value="TreeGrafter"/>
</dbReference>